<dbReference type="CDD" id="cd02042">
    <property type="entry name" value="ParAB_family"/>
    <property type="match status" value="1"/>
</dbReference>
<dbReference type="InterPro" id="IPR025669">
    <property type="entry name" value="AAA_dom"/>
</dbReference>
<accession>A0A2S5DA46</accession>
<dbReference type="EMBL" id="PQWB01000208">
    <property type="protein sequence ID" value="POZ59959.1"/>
    <property type="molecule type" value="Genomic_DNA"/>
</dbReference>
<reference evidence="3" key="1">
    <citation type="submission" date="2018-02" db="EMBL/GenBank/DDBJ databases">
        <authorList>
            <person name="O'Hara-Hanley K."/>
            <person name="Soby S."/>
        </authorList>
    </citation>
    <scope>NUCLEOTIDE SEQUENCE [LARGE SCALE GENOMIC DNA]</scope>
    <source>
        <strain evidence="3">MWU14-2602</strain>
    </source>
</reference>
<evidence type="ECO:0000313" key="2">
    <source>
        <dbReference type="EMBL" id="POZ59959.1"/>
    </source>
</evidence>
<evidence type="ECO:0000313" key="3">
    <source>
        <dbReference type="Proteomes" id="UP000237082"/>
    </source>
</evidence>
<dbReference type="InterPro" id="IPR027417">
    <property type="entry name" value="P-loop_NTPase"/>
</dbReference>
<dbReference type="SUPFAM" id="SSF52540">
    <property type="entry name" value="P-loop containing nucleoside triphosphate hydrolases"/>
    <property type="match status" value="1"/>
</dbReference>
<sequence length="258" mass="28464">MTIRRVVFNQKGGVGKSTIAVNLAAVAARNGQRVLLIDLDPQGNASQYLQGDAAASGGPSVADLFQQMLNITLFAKEPHEFVRGTAIDGLSLLASHPELAELMGKLESRYKMFKLKEALDQLAPHYDEIWIDTPPALNFYTRSALIAAERCLIPFDCDAFSRHALYSLKASADEIRADHNPALFIEGIVVNQFQPRASLPVKLVDELKAEGLPVLDSPLSASVKIRESHQAARPMVYLDPRHKLSREFEALYQELSGR</sequence>
<dbReference type="PANTHER" id="PTHR13696">
    <property type="entry name" value="P-LOOP CONTAINING NUCLEOSIDE TRIPHOSPHATE HYDROLASE"/>
    <property type="match status" value="1"/>
</dbReference>
<proteinExistence type="predicted"/>
<dbReference type="Pfam" id="PF13614">
    <property type="entry name" value="AAA_31"/>
    <property type="match status" value="1"/>
</dbReference>
<dbReference type="PANTHER" id="PTHR13696:SF52">
    <property type="entry name" value="PARA FAMILY PROTEIN CT_582"/>
    <property type="match status" value="1"/>
</dbReference>
<dbReference type="Proteomes" id="UP000237082">
    <property type="component" value="Unassembled WGS sequence"/>
</dbReference>
<dbReference type="OrthoDB" id="9815116at2"/>
<organism evidence="2 3">
    <name type="scientific">Chromobacterium alticapitis</name>
    <dbReference type="NCBI Taxonomy" id="2073169"/>
    <lineage>
        <taxon>Bacteria</taxon>
        <taxon>Pseudomonadati</taxon>
        <taxon>Pseudomonadota</taxon>
        <taxon>Betaproteobacteria</taxon>
        <taxon>Neisseriales</taxon>
        <taxon>Chromobacteriaceae</taxon>
        <taxon>Chromobacterium</taxon>
    </lineage>
</organism>
<comment type="caution">
    <text evidence="2">The sequence shown here is derived from an EMBL/GenBank/DDBJ whole genome shotgun (WGS) entry which is preliminary data.</text>
</comment>
<gene>
    <name evidence="2" type="ORF">C2I19_21480</name>
</gene>
<keyword evidence="3" id="KW-1185">Reference proteome</keyword>
<dbReference type="Gene3D" id="3.40.50.300">
    <property type="entry name" value="P-loop containing nucleotide triphosphate hydrolases"/>
    <property type="match status" value="1"/>
</dbReference>
<dbReference type="InterPro" id="IPR050678">
    <property type="entry name" value="DNA_Partitioning_ATPase"/>
</dbReference>
<dbReference type="AlphaFoldDB" id="A0A2S5DA46"/>
<protein>
    <submittedName>
        <fullName evidence="2">Cobyric acid synthase</fullName>
    </submittedName>
</protein>
<feature type="domain" description="AAA" evidence="1">
    <location>
        <begin position="7"/>
        <end position="183"/>
    </location>
</feature>
<evidence type="ECO:0000259" key="1">
    <source>
        <dbReference type="Pfam" id="PF13614"/>
    </source>
</evidence>
<name>A0A2S5DA46_9NEIS</name>